<name>A0A2S8FRY8_9BACT</name>
<gene>
    <name evidence="1" type="ORF">C5Y83_15785</name>
</gene>
<protein>
    <recommendedName>
        <fullName evidence="3">Carboxypeptidase regulatory-like domain-containing protein</fullName>
    </recommendedName>
</protein>
<evidence type="ECO:0008006" key="3">
    <source>
        <dbReference type="Google" id="ProtNLM"/>
    </source>
</evidence>
<proteinExistence type="predicted"/>
<dbReference type="EMBL" id="PUHY01000010">
    <property type="protein sequence ID" value="PQO34941.1"/>
    <property type="molecule type" value="Genomic_DNA"/>
</dbReference>
<organism evidence="1 2">
    <name type="scientific">Blastopirellula marina</name>
    <dbReference type="NCBI Taxonomy" id="124"/>
    <lineage>
        <taxon>Bacteria</taxon>
        <taxon>Pseudomonadati</taxon>
        <taxon>Planctomycetota</taxon>
        <taxon>Planctomycetia</taxon>
        <taxon>Pirellulales</taxon>
        <taxon>Pirellulaceae</taxon>
        <taxon>Blastopirellula</taxon>
    </lineage>
</organism>
<evidence type="ECO:0000313" key="2">
    <source>
        <dbReference type="Proteomes" id="UP000238322"/>
    </source>
</evidence>
<dbReference type="Proteomes" id="UP000238322">
    <property type="component" value="Unassembled WGS sequence"/>
</dbReference>
<accession>A0A2S8FRY8</accession>
<sequence>MLLAPSITTEDLMLLPRLLLLVILLMAAIAGGCGDGREYPVKASGQVFLNGQPLKFEGDGFIQVVPKNSRAATGRIDPQDGSFTLTTSVPGDGVMPGEHAVTVKVIAAGRGGNAVALLPEAYASTSSSGLTVTIDGPTDTLRIDLEGKLKMAPKKHNNLAGDDSGR</sequence>
<reference evidence="1 2" key="1">
    <citation type="submission" date="2018-02" db="EMBL/GenBank/DDBJ databases">
        <title>Comparative genomes isolates from brazilian mangrove.</title>
        <authorList>
            <person name="Araujo J.E."/>
            <person name="Taketani R.G."/>
            <person name="Silva M.C.P."/>
            <person name="Loureco M.V."/>
            <person name="Andreote F.D."/>
        </authorList>
    </citation>
    <scope>NUCLEOTIDE SEQUENCE [LARGE SCALE GENOMIC DNA]</scope>
    <source>
        <strain evidence="1 2">Hex-1 MGV</strain>
    </source>
</reference>
<evidence type="ECO:0000313" key="1">
    <source>
        <dbReference type="EMBL" id="PQO34941.1"/>
    </source>
</evidence>
<dbReference type="AlphaFoldDB" id="A0A2S8FRY8"/>
<comment type="caution">
    <text evidence="1">The sequence shown here is derived from an EMBL/GenBank/DDBJ whole genome shotgun (WGS) entry which is preliminary data.</text>
</comment>